<dbReference type="InterPro" id="IPR016035">
    <property type="entry name" value="Acyl_Trfase/lysoPLipase"/>
</dbReference>
<evidence type="ECO:0000256" key="2">
    <source>
        <dbReference type="ARBA" id="ARBA00022963"/>
    </source>
</evidence>
<accession>A0A848DGG4</accession>
<dbReference type="Gene3D" id="3.40.1090.10">
    <property type="entry name" value="Cytosolic phospholipase A2 catalytic domain"/>
    <property type="match status" value="2"/>
</dbReference>
<comment type="caution">
    <text evidence="6">The sequence shown here is derived from an EMBL/GenBank/DDBJ whole genome shotgun (WGS) entry which is preliminary data.</text>
</comment>
<dbReference type="AlphaFoldDB" id="A0A848DGG4"/>
<dbReference type="InterPro" id="IPR037401">
    <property type="entry name" value="SnoaL-like"/>
</dbReference>
<dbReference type="Pfam" id="PF12680">
    <property type="entry name" value="SnoaL_2"/>
    <property type="match status" value="1"/>
</dbReference>
<dbReference type="Proteomes" id="UP000586918">
    <property type="component" value="Unassembled WGS sequence"/>
</dbReference>
<organism evidence="6 7">
    <name type="scientific">Pseudonocardia bannensis</name>
    <dbReference type="NCBI Taxonomy" id="630973"/>
    <lineage>
        <taxon>Bacteria</taxon>
        <taxon>Bacillati</taxon>
        <taxon>Actinomycetota</taxon>
        <taxon>Actinomycetes</taxon>
        <taxon>Pseudonocardiales</taxon>
        <taxon>Pseudonocardiaceae</taxon>
        <taxon>Pseudonocardia</taxon>
    </lineage>
</organism>
<dbReference type="SUPFAM" id="SSF52151">
    <property type="entry name" value="FabD/lysophospholipase-like"/>
    <property type="match status" value="1"/>
</dbReference>
<evidence type="ECO:0000313" key="7">
    <source>
        <dbReference type="Proteomes" id="UP000586918"/>
    </source>
</evidence>
<dbReference type="InterPro" id="IPR050301">
    <property type="entry name" value="NTE"/>
</dbReference>
<dbReference type="PROSITE" id="PS51635">
    <property type="entry name" value="PNPLA"/>
    <property type="match status" value="1"/>
</dbReference>
<dbReference type="Gene3D" id="3.10.450.50">
    <property type="match status" value="1"/>
</dbReference>
<evidence type="ECO:0000259" key="5">
    <source>
        <dbReference type="PROSITE" id="PS51635"/>
    </source>
</evidence>
<name>A0A848DGG4_9PSEU</name>
<keyword evidence="7" id="KW-1185">Reference proteome</keyword>
<dbReference type="Pfam" id="PF01734">
    <property type="entry name" value="Patatin"/>
    <property type="match status" value="1"/>
</dbReference>
<dbReference type="PANTHER" id="PTHR14226:SF78">
    <property type="entry name" value="SLR0060 PROTEIN"/>
    <property type="match status" value="1"/>
</dbReference>
<evidence type="ECO:0000256" key="4">
    <source>
        <dbReference type="PROSITE-ProRule" id="PRU01161"/>
    </source>
</evidence>
<feature type="active site" description="Proton acceptor" evidence="4">
    <location>
        <position position="213"/>
    </location>
</feature>
<sequence>MSSADSADEASTPRRVAIACQGGGSHTAFTAGVLGRLLLAEETARYPVTGLSGTSGGAVCALLAWYGLLENDPDGPADRAGRARAARLLEQFWTDNSAAGPWERLANAGLMWASTLQDHGLLPVISPYDTPVSVTALEEFRGLLQRQVDFERIQVDTAGRHPVLLIGAVDVLSGEFRTFQSRRDRITADAVLASAAIPNLFRAVQVDGRTYWDGLFSQNPPVRELVDTAPDELWVIQINPTQQDNEPTSVIDIADRRNELAGNLSLHQEVRFIEKIDQMLADGRLIPGDRYKQIVVRIIELPRTPLTERFGSASKLNRDPEFLRGLMALGRRQADEFLAALAFERAWAGGDPDTMLASFTDDAEVVSTAPFPLRGAFRGPEQVRRFVEEHLCGSLQVDSTHKQVARDRVTWRVRARDGDSGAALEGRAEARFRDGKVAALWLGG</sequence>
<feature type="domain" description="PNPLA" evidence="5">
    <location>
        <begin position="18"/>
        <end position="226"/>
    </location>
</feature>
<evidence type="ECO:0000313" key="6">
    <source>
        <dbReference type="EMBL" id="NMH91762.1"/>
    </source>
</evidence>
<gene>
    <name evidence="6" type="ORF">HF519_09245</name>
</gene>
<dbReference type="GO" id="GO:0016042">
    <property type="term" value="P:lipid catabolic process"/>
    <property type="evidence" value="ECO:0007669"/>
    <property type="project" value="UniProtKB-UniRule"/>
</dbReference>
<keyword evidence="3 4" id="KW-0443">Lipid metabolism</keyword>
<dbReference type="GO" id="GO:0016787">
    <property type="term" value="F:hydrolase activity"/>
    <property type="evidence" value="ECO:0007669"/>
    <property type="project" value="UniProtKB-UniRule"/>
</dbReference>
<feature type="short sequence motif" description="GXSXG" evidence="4">
    <location>
        <begin position="53"/>
        <end position="57"/>
    </location>
</feature>
<proteinExistence type="predicted"/>
<dbReference type="InterPro" id="IPR002641">
    <property type="entry name" value="PNPLA_dom"/>
</dbReference>
<feature type="active site" description="Nucleophile" evidence="4">
    <location>
        <position position="55"/>
    </location>
</feature>
<comment type="caution">
    <text evidence="4">Lacks conserved residue(s) required for the propagation of feature annotation.</text>
</comment>
<reference evidence="6 7" key="1">
    <citation type="submission" date="2020-04" db="EMBL/GenBank/DDBJ databases">
        <authorList>
            <person name="Klaysubun C."/>
            <person name="Duangmal K."/>
            <person name="Lipun K."/>
        </authorList>
    </citation>
    <scope>NUCLEOTIDE SEQUENCE [LARGE SCALE GENOMIC DNA]</scope>
    <source>
        <strain evidence="6 7">DSM 45300</strain>
    </source>
</reference>
<dbReference type="SUPFAM" id="SSF54427">
    <property type="entry name" value="NTF2-like"/>
    <property type="match status" value="1"/>
</dbReference>
<dbReference type="EMBL" id="JAAXKZ010000024">
    <property type="protein sequence ID" value="NMH91762.1"/>
    <property type="molecule type" value="Genomic_DNA"/>
</dbReference>
<dbReference type="InterPro" id="IPR032710">
    <property type="entry name" value="NTF2-like_dom_sf"/>
</dbReference>
<dbReference type="PANTHER" id="PTHR14226">
    <property type="entry name" value="NEUROPATHY TARGET ESTERASE/SWISS CHEESE D.MELANOGASTER"/>
    <property type="match status" value="1"/>
</dbReference>
<keyword evidence="1 4" id="KW-0378">Hydrolase</keyword>
<keyword evidence="2 4" id="KW-0442">Lipid degradation</keyword>
<protein>
    <submittedName>
        <fullName evidence="6">SnoaL-like domain-containing protein</fullName>
    </submittedName>
</protein>
<dbReference type="RefSeq" id="WP_169412181.1">
    <property type="nucleotide sequence ID" value="NZ_JAAXKZ010000024.1"/>
</dbReference>
<evidence type="ECO:0000256" key="1">
    <source>
        <dbReference type="ARBA" id="ARBA00022801"/>
    </source>
</evidence>
<evidence type="ECO:0000256" key="3">
    <source>
        <dbReference type="ARBA" id="ARBA00023098"/>
    </source>
</evidence>